<evidence type="ECO:0000259" key="9">
    <source>
        <dbReference type="PROSITE" id="PS50850"/>
    </source>
</evidence>
<keyword evidence="4 8" id="KW-0812">Transmembrane</keyword>
<protein>
    <recommendedName>
        <fullName evidence="9">Major facilitator superfamily (MFS) profile domain-containing protein</fullName>
    </recommendedName>
</protein>
<feature type="transmembrane region" description="Helical" evidence="8">
    <location>
        <begin position="160"/>
        <end position="182"/>
    </location>
</feature>
<feature type="transmembrane region" description="Helical" evidence="8">
    <location>
        <begin position="482"/>
        <end position="501"/>
    </location>
</feature>
<evidence type="ECO:0000256" key="5">
    <source>
        <dbReference type="ARBA" id="ARBA00022989"/>
    </source>
</evidence>
<dbReference type="InterPro" id="IPR005829">
    <property type="entry name" value="Sugar_transporter_CS"/>
</dbReference>
<dbReference type="InterPro" id="IPR036259">
    <property type="entry name" value="MFS_trans_sf"/>
</dbReference>
<evidence type="ECO:0000256" key="3">
    <source>
        <dbReference type="ARBA" id="ARBA00022448"/>
    </source>
</evidence>
<gene>
    <name evidence="10" type="ORF">FocTR4_00011807</name>
</gene>
<dbReference type="InterPro" id="IPR005828">
    <property type="entry name" value="MFS_sugar_transport-like"/>
</dbReference>
<feature type="transmembrane region" description="Helical" evidence="8">
    <location>
        <begin position="194"/>
        <end position="216"/>
    </location>
</feature>
<dbReference type="InterPro" id="IPR003663">
    <property type="entry name" value="Sugar/inositol_transpt"/>
</dbReference>
<accession>A0A5C6SG51</accession>
<dbReference type="EMBL" id="VMNF01000014">
    <property type="protein sequence ID" value="TXB97027.1"/>
    <property type="molecule type" value="Genomic_DNA"/>
</dbReference>
<keyword evidence="6 8" id="KW-0472">Membrane</keyword>
<dbReference type="AlphaFoldDB" id="A0A5C6SG51"/>
<feature type="transmembrane region" description="Helical" evidence="8">
    <location>
        <begin position="222"/>
        <end position="245"/>
    </location>
</feature>
<sequence>MGCFNKNKERKDTAENTVGPELLKVPFHYLHPSCFSNMASADWLKVLPQTELPWYRTKHLVLLNLMLLVPLLSSSAVGYDGSMMNGLQTLPQWRNFFNIPPPPLLGAINAVYPVCKILGLVPASTISDKFGRKVPIYIGLVSLVIGPAIQAASINLPMFIVSRGLIGFATVFPQVACPILVSELSYPTHRGKMTALYNTFFYFGAIAAAWITYGTFKMQSTWAWRCPSALQAAIPFLQLMFIYWVPESPRWLIANGKKDQAIAILTKLHAGGQENSPLVEFEITEIENALALERSQESSASWVTLVKTAPMRRRTLIAAILGFFSQWNGIGVVTYYLSLVLNTIGITAAKDQVLINGLLQLFNFAAAVFAGALMVDRFGRRRLFLVATSGLCLSYVAWTALTSYFIRNHDEAAGRAVVAFIFIAFFFYDVAWTPLPQAYTIEIFPFLTRSRGLTTALTSSYIGLISAQLINPVGLAALGWRYYIVFCCILACLVVVIYFLFPETKGRSLEQITELFEGRSVSVDAEEIISKGKVGVVYEIETPNKV</sequence>
<feature type="transmembrane region" description="Helical" evidence="8">
    <location>
        <begin position="452"/>
        <end position="470"/>
    </location>
</feature>
<dbReference type="GO" id="GO:0016020">
    <property type="term" value="C:membrane"/>
    <property type="evidence" value="ECO:0007669"/>
    <property type="project" value="UniProtKB-SubCell"/>
</dbReference>
<dbReference type="InterPro" id="IPR020846">
    <property type="entry name" value="MFS_dom"/>
</dbReference>
<feature type="transmembrane region" description="Helical" evidence="8">
    <location>
        <begin position="316"/>
        <end position="337"/>
    </location>
</feature>
<dbReference type="PANTHER" id="PTHR48022:SF3">
    <property type="entry name" value="HEXOSE TRANSPORTER PROTEIN (AFU_ORTHOLOGUE AFUA_8G04480)-RELATED"/>
    <property type="match status" value="1"/>
</dbReference>
<keyword evidence="5 8" id="KW-1133">Transmembrane helix</keyword>
<dbReference type="FunFam" id="1.20.1250.20:FF:000117">
    <property type="entry name" value="MFS hexose transporter"/>
    <property type="match status" value="1"/>
</dbReference>
<dbReference type="PROSITE" id="PS50850">
    <property type="entry name" value="MFS"/>
    <property type="match status" value="1"/>
</dbReference>
<name>A0A5C6SG51_FUSOC</name>
<feature type="transmembrane region" description="Helical" evidence="8">
    <location>
        <begin position="134"/>
        <end position="154"/>
    </location>
</feature>
<evidence type="ECO:0000313" key="10">
    <source>
        <dbReference type="EMBL" id="TXB97027.1"/>
    </source>
</evidence>
<comment type="similarity">
    <text evidence="2 7">Belongs to the major facilitator superfamily. Sugar transporter (TC 2.A.1.1) family.</text>
</comment>
<evidence type="ECO:0000256" key="7">
    <source>
        <dbReference type="RuleBase" id="RU003346"/>
    </source>
</evidence>
<evidence type="ECO:0000256" key="8">
    <source>
        <dbReference type="SAM" id="Phobius"/>
    </source>
</evidence>
<evidence type="ECO:0000313" key="11">
    <source>
        <dbReference type="Proteomes" id="UP000321331"/>
    </source>
</evidence>
<keyword evidence="3 7" id="KW-0813">Transport</keyword>
<evidence type="ECO:0000256" key="6">
    <source>
        <dbReference type="ARBA" id="ARBA00023136"/>
    </source>
</evidence>
<dbReference type="PANTHER" id="PTHR48022">
    <property type="entry name" value="PLASTIDIC GLUCOSE TRANSPORTER 4"/>
    <property type="match status" value="1"/>
</dbReference>
<comment type="caution">
    <text evidence="10">The sequence shown here is derived from an EMBL/GenBank/DDBJ whole genome shotgun (WGS) entry which is preliminary data.</text>
</comment>
<dbReference type="NCBIfam" id="TIGR00879">
    <property type="entry name" value="SP"/>
    <property type="match status" value="1"/>
</dbReference>
<organism evidence="10 11">
    <name type="scientific">Fusarium oxysporum f. sp. cubense</name>
    <dbReference type="NCBI Taxonomy" id="61366"/>
    <lineage>
        <taxon>Eukaryota</taxon>
        <taxon>Fungi</taxon>
        <taxon>Dikarya</taxon>
        <taxon>Ascomycota</taxon>
        <taxon>Pezizomycotina</taxon>
        <taxon>Sordariomycetes</taxon>
        <taxon>Hypocreomycetidae</taxon>
        <taxon>Hypocreales</taxon>
        <taxon>Nectriaceae</taxon>
        <taxon>Fusarium</taxon>
        <taxon>Fusarium oxysporum species complex</taxon>
    </lineage>
</organism>
<dbReference type="Proteomes" id="UP000321331">
    <property type="component" value="Unassembled WGS sequence"/>
</dbReference>
<evidence type="ECO:0000256" key="4">
    <source>
        <dbReference type="ARBA" id="ARBA00022692"/>
    </source>
</evidence>
<feature type="transmembrane region" description="Helical" evidence="8">
    <location>
        <begin position="99"/>
        <end position="122"/>
    </location>
</feature>
<feature type="transmembrane region" description="Helical" evidence="8">
    <location>
        <begin position="60"/>
        <end position="79"/>
    </location>
</feature>
<dbReference type="Pfam" id="PF00083">
    <property type="entry name" value="Sugar_tr"/>
    <property type="match status" value="1"/>
</dbReference>
<proteinExistence type="inferred from homology"/>
<reference evidence="10 11" key="1">
    <citation type="submission" date="2019-07" db="EMBL/GenBank/DDBJ databases">
        <title>The First High-Quality Draft Genome Sequence of the Causal Agent of the Current Panama Disease Epidemic.</title>
        <authorList>
            <person name="Warmington R.J."/>
            <person name="Kay W."/>
            <person name="Jeffries A."/>
            <person name="Bebber D."/>
            <person name="Moore K."/>
            <person name="Studholme D.J."/>
        </authorList>
    </citation>
    <scope>NUCLEOTIDE SEQUENCE [LARGE SCALE GENOMIC DNA]</scope>
    <source>
        <strain evidence="10 11">TR4</strain>
    </source>
</reference>
<feature type="transmembrane region" description="Helical" evidence="8">
    <location>
        <begin position="412"/>
        <end position="431"/>
    </location>
</feature>
<dbReference type="SUPFAM" id="SSF103473">
    <property type="entry name" value="MFS general substrate transporter"/>
    <property type="match status" value="1"/>
</dbReference>
<dbReference type="GO" id="GO:0005351">
    <property type="term" value="F:carbohydrate:proton symporter activity"/>
    <property type="evidence" value="ECO:0007669"/>
    <property type="project" value="TreeGrafter"/>
</dbReference>
<dbReference type="PROSITE" id="PS00216">
    <property type="entry name" value="SUGAR_TRANSPORT_1"/>
    <property type="match status" value="2"/>
</dbReference>
<feature type="transmembrane region" description="Helical" evidence="8">
    <location>
        <begin position="383"/>
        <end position="406"/>
    </location>
</feature>
<dbReference type="Gene3D" id="1.20.1250.20">
    <property type="entry name" value="MFS general substrate transporter like domains"/>
    <property type="match status" value="1"/>
</dbReference>
<feature type="domain" description="Major facilitator superfamily (MFS) profile" evidence="9">
    <location>
        <begin position="66"/>
        <end position="505"/>
    </location>
</feature>
<dbReference type="InterPro" id="IPR050360">
    <property type="entry name" value="MFS_Sugar_Transporters"/>
</dbReference>
<comment type="subcellular location">
    <subcellularLocation>
        <location evidence="1">Membrane</location>
        <topology evidence="1">Multi-pass membrane protein</topology>
    </subcellularLocation>
</comment>
<feature type="transmembrane region" description="Helical" evidence="8">
    <location>
        <begin position="357"/>
        <end position="376"/>
    </location>
</feature>
<evidence type="ECO:0000256" key="2">
    <source>
        <dbReference type="ARBA" id="ARBA00010992"/>
    </source>
</evidence>
<evidence type="ECO:0000256" key="1">
    <source>
        <dbReference type="ARBA" id="ARBA00004141"/>
    </source>
</evidence>